<feature type="domain" description="RING-type" evidence="5">
    <location>
        <begin position="171"/>
        <end position="211"/>
    </location>
</feature>
<name>A0A498P2A2_LABRO</name>
<evidence type="ECO:0000256" key="2">
    <source>
        <dbReference type="ARBA" id="ARBA00022771"/>
    </source>
</evidence>
<evidence type="ECO:0000313" key="8">
    <source>
        <dbReference type="Proteomes" id="UP000290572"/>
    </source>
</evidence>
<evidence type="ECO:0000256" key="4">
    <source>
        <dbReference type="PROSITE-ProRule" id="PRU00175"/>
    </source>
</evidence>
<dbReference type="InterPro" id="IPR001841">
    <property type="entry name" value="Znf_RING"/>
</dbReference>
<dbReference type="PROSITE" id="PS50089">
    <property type="entry name" value="ZF_RING_2"/>
    <property type="match status" value="1"/>
</dbReference>
<comment type="caution">
    <text evidence="7">The sequence shown here is derived from an EMBL/GenBank/DDBJ whole genome shotgun (WGS) entry which is preliminary data.</text>
</comment>
<evidence type="ECO:0000313" key="7">
    <source>
        <dbReference type="EMBL" id="RXN37674.1"/>
    </source>
</evidence>
<keyword evidence="1" id="KW-0479">Metal-binding</keyword>
<dbReference type="EMBL" id="QBIY01005523">
    <property type="protein sequence ID" value="RXN37674.1"/>
    <property type="molecule type" value="Genomic_DNA"/>
</dbReference>
<dbReference type="EMBL" id="QBIY01012592">
    <property type="protein sequence ID" value="RXN22465.1"/>
    <property type="molecule type" value="Genomic_DNA"/>
</dbReference>
<reference evidence="7 8" key="1">
    <citation type="submission" date="2018-03" db="EMBL/GenBank/DDBJ databases">
        <title>Draft genome sequence of Rohu Carp (Labeo rohita).</title>
        <authorList>
            <person name="Das P."/>
            <person name="Kushwaha B."/>
            <person name="Joshi C.G."/>
            <person name="Kumar D."/>
            <person name="Nagpure N.S."/>
            <person name="Sahoo L."/>
            <person name="Das S.P."/>
            <person name="Bit A."/>
            <person name="Patnaik S."/>
            <person name="Meher P.K."/>
            <person name="Jayasankar P."/>
            <person name="Koringa P.G."/>
            <person name="Patel N.V."/>
            <person name="Hinsu A.T."/>
            <person name="Kumar R."/>
            <person name="Pandey M."/>
            <person name="Agarwal S."/>
            <person name="Srivastava S."/>
            <person name="Singh M."/>
            <person name="Iquebal M.A."/>
            <person name="Jaiswal S."/>
            <person name="Angadi U.B."/>
            <person name="Kumar N."/>
            <person name="Raza M."/>
            <person name="Shah T.M."/>
            <person name="Rai A."/>
            <person name="Jena J.K."/>
        </authorList>
    </citation>
    <scope>NUCLEOTIDE SEQUENCE [LARGE SCALE GENOMIC DNA]</scope>
    <source>
        <strain evidence="7">DASCIFA01</strain>
        <tissue evidence="7">Testis</tissue>
    </source>
</reference>
<sequence length="238" mass="26595">MRSRRESWFYQGKCQKTIFIADLVDGKLETSRALTVRFSEFEASVMGITSKVNEALEQEDSVILTDGQGNKILETEGTRRSAFWKQNARKVLAVKEEDFLQLQGNKKRRLSRRDDNGLDAVFDKIEEVVLASQGLQEVSTTMKELMELASSNRRVSLAAAEAATIKDAFACVVCKGPVVEPIVSSCCQSLVGCRSCIDEWKRNSVFCPKCRADDFHMNTQRLTGLSDALAALGNILWQ</sequence>
<evidence type="ECO:0000259" key="5">
    <source>
        <dbReference type="PROSITE" id="PS50089"/>
    </source>
</evidence>
<dbReference type="InterPro" id="IPR013083">
    <property type="entry name" value="Znf_RING/FYVE/PHD"/>
</dbReference>
<keyword evidence="2 4" id="KW-0863">Zinc-finger</keyword>
<keyword evidence="8" id="KW-1185">Reference proteome</keyword>
<keyword evidence="3" id="KW-0862">Zinc</keyword>
<dbReference type="GO" id="GO:0008270">
    <property type="term" value="F:zinc ion binding"/>
    <property type="evidence" value="ECO:0007669"/>
    <property type="project" value="UniProtKB-KW"/>
</dbReference>
<dbReference type="AlphaFoldDB" id="A0A498P2A2"/>
<protein>
    <submittedName>
        <fullName evidence="7">Guanylate-binding 1-like protein</fullName>
    </submittedName>
</protein>
<evidence type="ECO:0000256" key="3">
    <source>
        <dbReference type="ARBA" id="ARBA00022833"/>
    </source>
</evidence>
<dbReference type="Proteomes" id="UP000290572">
    <property type="component" value="Unassembled WGS sequence"/>
</dbReference>
<gene>
    <name evidence="7" type="ORF">ROHU_001830</name>
    <name evidence="6" type="ORF">ROHU_006757</name>
</gene>
<accession>A0A498P2A2</accession>
<dbReference type="SUPFAM" id="SSF57850">
    <property type="entry name" value="RING/U-box"/>
    <property type="match status" value="1"/>
</dbReference>
<evidence type="ECO:0000313" key="6">
    <source>
        <dbReference type="EMBL" id="RXN22465.1"/>
    </source>
</evidence>
<proteinExistence type="predicted"/>
<evidence type="ECO:0000256" key="1">
    <source>
        <dbReference type="ARBA" id="ARBA00022723"/>
    </source>
</evidence>
<dbReference type="Gene3D" id="3.30.40.10">
    <property type="entry name" value="Zinc/RING finger domain, C3HC4 (zinc finger)"/>
    <property type="match status" value="1"/>
</dbReference>
<organism evidence="7 8">
    <name type="scientific">Labeo rohita</name>
    <name type="common">Indian major carp</name>
    <name type="synonym">Cyprinus rohita</name>
    <dbReference type="NCBI Taxonomy" id="84645"/>
    <lineage>
        <taxon>Eukaryota</taxon>
        <taxon>Metazoa</taxon>
        <taxon>Chordata</taxon>
        <taxon>Craniata</taxon>
        <taxon>Vertebrata</taxon>
        <taxon>Euteleostomi</taxon>
        <taxon>Actinopterygii</taxon>
        <taxon>Neopterygii</taxon>
        <taxon>Teleostei</taxon>
        <taxon>Ostariophysi</taxon>
        <taxon>Cypriniformes</taxon>
        <taxon>Cyprinidae</taxon>
        <taxon>Labeoninae</taxon>
        <taxon>Labeonini</taxon>
        <taxon>Labeo</taxon>
    </lineage>
</organism>